<proteinExistence type="predicted"/>
<name>A0A0E9XDT8_ANGAN</name>
<keyword evidence="1" id="KW-0732">Signal</keyword>
<organism evidence="2">
    <name type="scientific">Anguilla anguilla</name>
    <name type="common">European freshwater eel</name>
    <name type="synonym">Muraena anguilla</name>
    <dbReference type="NCBI Taxonomy" id="7936"/>
    <lineage>
        <taxon>Eukaryota</taxon>
        <taxon>Metazoa</taxon>
        <taxon>Chordata</taxon>
        <taxon>Craniata</taxon>
        <taxon>Vertebrata</taxon>
        <taxon>Euteleostomi</taxon>
        <taxon>Actinopterygii</taxon>
        <taxon>Neopterygii</taxon>
        <taxon>Teleostei</taxon>
        <taxon>Anguilliformes</taxon>
        <taxon>Anguillidae</taxon>
        <taxon>Anguilla</taxon>
    </lineage>
</organism>
<feature type="chain" id="PRO_5005179465" evidence="1">
    <location>
        <begin position="17"/>
        <end position="50"/>
    </location>
</feature>
<feature type="signal peptide" evidence="1">
    <location>
        <begin position="1"/>
        <end position="16"/>
    </location>
</feature>
<dbReference type="EMBL" id="GBXM01007680">
    <property type="protein sequence ID" value="JAI00898.1"/>
    <property type="molecule type" value="Transcribed_RNA"/>
</dbReference>
<sequence length="50" mass="5483">MLGLGLCWCIACLNIGEYLLTDFEENLKFSLSCFGAWNLGWSSFTSLGSA</sequence>
<accession>A0A0E9XDT8</accession>
<evidence type="ECO:0000256" key="1">
    <source>
        <dbReference type="SAM" id="SignalP"/>
    </source>
</evidence>
<dbReference type="AlphaFoldDB" id="A0A0E9XDT8"/>
<reference evidence="2" key="1">
    <citation type="submission" date="2014-11" db="EMBL/GenBank/DDBJ databases">
        <authorList>
            <person name="Amaro Gonzalez C."/>
        </authorList>
    </citation>
    <scope>NUCLEOTIDE SEQUENCE</scope>
</reference>
<reference evidence="2" key="2">
    <citation type="journal article" date="2015" name="Fish Shellfish Immunol.">
        <title>Early steps in the European eel (Anguilla anguilla)-Vibrio vulnificus interaction in the gills: Role of the RtxA13 toxin.</title>
        <authorList>
            <person name="Callol A."/>
            <person name="Pajuelo D."/>
            <person name="Ebbesson L."/>
            <person name="Teles M."/>
            <person name="MacKenzie S."/>
            <person name="Amaro C."/>
        </authorList>
    </citation>
    <scope>NUCLEOTIDE SEQUENCE</scope>
</reference>
<evidence type="ECO:0000313" key="2">
    <source>
        <dbReference type="EMBL" id="JAI00898.1"/>
    </source>
</evidence>
<protein>
    <submittedName>
        <fullName evidence="2">Uncharacterized protein</fullName>
    </submittedName>
</protein>